<dbReference type="EMBL" id="JAHQIW010002338">
    <property type="protein sequence ID" value="KAJ1355093.1"/>
    <property type="molecule type" value="Genomic_DNA"/>
</dbReference>
<evidence type="ECO:0000313" key="3">
    <source>
        <dbReference type="Proteomes" id="UP001196413"/>
    </source>
</evidence>
<feature type="compositionally biased region" description="Basic and acidic residues" evidence="1">
    <location>
        <begin position="79"/>
        <end position="90"/>
    </location>
</feature>
<feature type="region of interest" description="Disordered" evidence="1">
    <location>
        <begin position="62"/>
        <end position="110"/>
    </location>
</feature>
<reference evidence="2" key="1">
    <citation type="submission" date="2021-06" db="EMBL/GenBank/DDBJ databases">
        <title>Parelaphostrongylus tenuis whole genome reference sequence.</title>
        <authorList>
            <person name="Garwood T.J."/>
            <person name="Larsen P.A."/>
            <person name="Fountain-Jones N.M."/>
            <person name="Garbe J.R."/>
            <person name="Macchietto M.G."/>
            <person name="Kania S.A."/>
            <person name="Gerhold R.W."/>
            <person name="Richards J.E."/>
            <person name="Wolf T.M."/>
        </authorList>
    </citation>
    <scope>NUCLEOTIDE SEQUENCE</scope>
    <source>
        <strain evidence="2">MNPRO001-30</strain>
        <tissue evidence="2">Meninges</tissue>
    </source>
</reference>
<name>A0AAD5QK98_PARTN</name>
<feature type="compositionally biased region" description="Low complexity" evidence="1">
    <location>
        <begin position="65"/>
        <end position="78"/>
    </location>
</feature>
<proteinExistence type="predicted"/>
<keyword evidence="3" id="KW-1185">Reference proteome</keyword>
<protein>
    <submittedName>
        <fullName evidence="2">Uncharacterized protein</fullName>
    </submittedName>
</protein>
<evidence type="ECO:0000256" key="1">
    <source>
        <dbReference type="SAM" id="MobiDB-lite"/>
    </source>
</evidence>
<sequence length="136" mass="15453">MVPDRPGTTLVFICRPRRDRCFGEPRARSQTIDQMSTFFAIVNCVNPRKWLDCFFRRSCQNSQDESALSENESNLNSGRLEKSSSPEKMCRSRITGQRCEQTSPNEDCSLQEPVCDEAMSLPEIPKQNEEVGGKVT</sequence>
<evidence type="ECO:0000313" key="2">
    <source>
        <dbReference type="EMBL" id="KAJ1355093.1"/>
    </source>
</evidence>
<organism evidence="2 3">
    <name type="scientific">Parelaphostrongylus tenuis</name>
    <name type="common">Meningeal worm</name>
    <dbReference type="NCBI Taxonomy" id="148309"/>
    <lineage>
        <taxon>Eukaryota</taxon>
        <taxon>Metazoa</taxon>
        <taxon>Ecdysozoa</taxon>
        <taxon>Nematoda</taxon>
        <taxon>Chromadorea</taxon>
        <taxon>Rhabditida</taxon>
        <taxon>Rhabditina</taxon>
        <taxon>Rhabditomorpha</taxon>
        <taxon>Strongyloidea</taxon>
        <taxon>Metastrongylidae</taxon>
        <taxon>Parelaphostrongylus</taxon>
    </lineage>
</organism>
<comment type="caution">
    <text evidence="2">The sequence shown here is derived from an EMBL/GenBank/DDBJ whole genome shotgun (WGS) entry which is preliminary data.</text>
</comment>
<accession>A0AAD5QK98</accession>
<dbReference type="Proteomes" id="UP001196413">
    <property type="component" value="Unassembled WGS sequence"/>
</dbReference>
<feature type="compositionally biased region" description="Polar residues" evidence="1">
    <location>
        <begin position="94"/>
        <end position="108"/>
    </location>
</feature>
<dbReference type="AlphaFoldDB" id="A0AAD5QK98"/>
<gene>
    <name evidence="2" type="ORF">KIN20_012363</name>
</gene>